<keyword evidence="4" id="KW-1185">Reference proteome</keyword>
<proteinExistence type="predicted"/>
<evidence type="ECO:0000313" key="4">
    <source>
        <dbReference type="Proteomes" id="UP000253551"/>
    </source>
</evidence>
<sequence length="341" mass="39651">MEQTESLFKYIRKEKKKDVIILSSDEEDNSESLPSPLPSAIIEGSQRDPIPLDDSDEEMTMTPNSISLDEFELSDMDEDPIFQTDLVYDNKPELNIVYHSKPFECMDSIEPTPIPPLNTPPTTVKTYIPPNMDKFELLRIMEVYLQSVTDLPGEKLGSMTTVEPRFPRRTRHSDYYQKMQDSLQSQSTQSTLICLEPNYPYVPNRAWYNSTWEDWAQLDAGDILHCPFTSSEIETLTHLVDKHVRKSGTRNKGMIDIWQYVATFLPGRTARECKWFWADYAEQQHNLLFSSAVVIRRRKDPAHHLSKHHLLGQRGQTGIRHYNALRKLHWSNMTRENTITD</sequence>
<feature type="non-terminal residue" evidence="3">
    <location>
        <position position="341"/>
    </location>
</feature>
<dbReference type="SUPFAM" id="SSF46689">
    <property type="entry name" value="Homeodomain-like"/>
    <property type="match status" value="1"/>
</dbReference>
<dbReference type="OrthoDB" id="10248252at2759"/>
<evidence type="ECO:0000313" key="3">
    <source>
        <dbReference type="EMBL" id="RCH77877.1"/>
    </source>
</evidence>
<dbReference type="PROSITE" id="PS50090">
    <property type="entry name" value="MYB_LIKE"/>
    <property type="match status" value="1"/>
</dbReference>
<organism evidence="3 4">
    <name type="scientific">Rhizopus stolonifer</name>
    <name type="common">Rhizopus nigricans</name>
    <dbReference type="NCBI Taxonomy" id="4846"/>
    <lineage>
        <taxon>Eukaryota</taxon>
        <taxon>Fungi</taxon>
        <taxon>Fungi incertae sedis</taxon>
        <taxon>Mucoromycota</taxon>
        <taxon>Mucoromycotina</taxon>
        <taxon>Mucoromycetes</taxon>
        <taxon>Mucorales</taxon>
        <taxon>Mucorineae</taxon>
        <taxon>Rhizopodaceae</taxon>
        <taxon>Rhizopus</taxon>
    </lineage>
</organism>
<feature type="domain" description="Myb-like" evidence="2">
    <location>
        <begin position="227"/>
        <end position="281"/>
    </location>
</feature>
<dbReference type="Proteomes" id="UP000253551">
    <property type="component" value="Unassembled WGS sequence"/>
</dbReference>
<name>A0A367IJL3_RHIST</name>
<comment type="caution">
    <text evidence="3">The sequence shown here is derived from an EMBL/GenBank/DDBJ whole genome shotgun (WGS) entry which is preliminary data.</text>
</comment>
<dbReference type="CDD" id="cd00167">
    <property type="entry name" value="SANT"/>
    <property type="match status" value="1"/>
</dbReference>
<protein>
    <recommendedName>
        <fullName evidence="2">Myb-like domain-containing protein</fullName>
    </recommendedName>
</protein>
<dbReference type="STRING" id="4846.A0A367IJL3"/>
<dbReference type="EMBL" id="PJQM01007657">
    <property type="protein sequence ID" value="RCH77877.1"/>
    <property type="molecule type" value="Genomic_DNA"/>
</dbReference>
<dbReference type="InterPro" id="IPR001005">
    <property type="entry name" value="SANT/Myb"/>
</dbReference>
<dbReference type="AlphaFoldDB" id="A0A367IJL3"/>
<evidence type="ECO:0000256" key="1">
    <source>
        <dbReference type="SAM" id="MobiDB-lite"/>
    </source>
</evidence>
<accession>A0A367IJL3</accession>
<dbReference type="Gene3D" id="1.10.10.60">
    <property type="entry name" value="Homeodomain-like"/>
    <property type="match status" value="1"/>
</dbReference>
<gene>
    <name evidence="3" type="ORF">CU098_002894</name>
</gene>
<dbReference type="InterPro" id="IPR009057">
    <property type="entry name" value="Homeodomain-like_sf"/>
</dbReference>
<reference evidence="3 4" key="1">
    <citation type="journal article" date="2018" name="G3 (Bethesda)">
        <title>Phylogenetic and Phylogenomic Definition of Rhizopus Species.</title>
        <authorList>
            <person name="Gryganskyi A.P."/>
            <person name="Golan J."/>
            <person name="Dolatabadi S."/>
            <person name="Mondo S."/>
            <person name="Robb S."/>
            <person name="Idnurm A."/>
            <person name="Muszewska A."/>
            <person name="Steczkiewicz K."/>
            <person name="Masonjones S."/>
            <person name="Liao H.L."/>
            <person name="Gajdeczka M.T."/>
            <person name="Anike F."/>
            <person name="Vuek A."/>
            <person name="Anishchenko I.M."/>
            <person name="Voigt K."/>
            <person name="de Hoog G.S."/>
            <person name="Smith M.E."/>
            <person name="Heitman J."/>
            <person name="Vilgalys R."/>
            <person name="Stajich J.E."/>
        </authorList>
    </citation>
    <scope>NUCLEOTIDE SEQUENCE [LARGE SCALE GENOMIC DNA]</scope>
    <source>
        <strain evidence="3 4">LSU 92-RS-03</strain>
    </source>
</reference>
<feature type="region of interest" description="Disordered" evidence="1">
    <location>
        <begin position="22"/>
        <end position="59"/>
    </location>
</feature>
<evidence type="ECO:0000259" key="2">
    <source>
        <dbReference type="PROSITE" id="PS50090"/>
    </source>
</evidence>